<proteinExistence type="predicted"/>
<feature type="domain" description="PAS" evidence="5">
    <location>
        <begin position="135"/>
        <end position="204"/>
    </location>
</feature>
<dbReference type="SUPFAM" id="SSF55073">
    <property type="entry name" value="Nucleotide cyclase"/>
    <property type="match status" value="1"/>
</dbReference>
<evidence type="ECO:0000256" key="1">
    <source>
        <dbReference type="ARBA" id="ARBA00012528"/>
    </source>
</evidence>
<dbReference type="NCBIfam" id="TIGR00254">
    <property type="entry name" value="GGDEF"/>
    <property type="match status" value="1"/>
</dbReference>
<dbReference type="InterPro" id="IPR011006">
    <property type="entry name" value="CheY-like_superfamily"/>
</dbReference>
<dbReference type="PANTHER" id="PTHR45138:SF9">
    <property type="entry name" value="DIGUANYLATE CYCLASE DGCM-RELATED"/>
    <property type="match status" value="1"/>
</dbReference>
<dbReference type="InterPro" id="IPR000160">
    <property type="entry name" value="GGDEF_dom"/>
</dbReference>
<dbReference type="PANTHER" id="PTHR45138">
    <property type="entry name" value="REGULATORY COMPONENTS OF SENSORY TRANSDUCTION SYSTEM"/>
    <property type="match status" value="1"/>
</dbReference>
<evidence type="ECO:0000259" key="7">
    <source>
        <dbReference type="PROSITE" id="PS50887"/>
    </source>
</evidence>
<dbReference type="Pfam" id="PF00072">
    <property type="entry name" value="Response_reg"/>
    <property type="match status" value="1"/>
</dbReference>
<dbReference type="SUPFAM" id="SSF55785">
    <property type="entry name" value="PYP-like sensor domain (PAS domain)"/>
    <property type="match status" value="1"/>
</dbReference>
<dbReference type="Gene3D" id="3.30.70.270">
    <property type="match status" value="1"/>
</dbReference>
<dbReference type="EMBL" id="VANU01000003">
    <property type="protein sequence ID" value="TLP38393.1"/>
    <property type="molecule type" value="Genomic_DNA"/>
</dbReference>
<dbReference type="SMART" id="SM00086">
    <property type="entry name" value="PAC"/>
    <property type="match status" value="1"/>
</dbReference>
<dbReference type="PROSITE" id="PS50887">
    <property type="entry name" value="GGDEF"/>
    <property type="match status" value="1"/>
</dbReference>
<evidence type="ECO:0000259" key="6">
    <source>
        <dbReference type="PROSITE" id="PS50113"/>
    </source>
</evidence>
<dbReference type="InterPro" id="IPR029787">
    <property type="entry name" value="Nucleotide_cyclase"/>
</dbReference>
<sequence length="428" mass="49572">MKKLNKDLLESLTVLYVEDEEMIKEEVSFFCKRFIPNFHVASNGLEGIEVYKKINPDVIVTDIQMPKMNGIDMLRELKTTTPVIITTAFSDIEYFLYAIELKVNKFIIKPVDLKELLTNIQESVVSKRLQDRLFEKENVLKILDENVLMSVTDKDGNIIDASSIYCELIGYTKEELIGNTHSILRHEDTPDEFYKEMWEEIKKGKIFKSEIKNRKKNQEEFWSNLTITPVLNQEGEIENFLAIREDITNKKKLEQLAIKDETTDIYNRRYFNTIIEKENRRLTREKTTLSLAIIDVDYFKSYNDTYGHPKGDEALVAIANVLKLKSSRASDYAFRLGGEEFGLIFTSNSVEESFQFLESIIEEIESLKIAHENSLCSEYVTISAGLIIVNSEKLLDSKDMYRLADKALYEAKENGRNQVVLSSFNKKD</sequence>
<feature type="domain" description="Response regulatory" evidence="4">
    <location>
        <begin position="13"/>
        <end position="124"/>
    </location>
</feature>
<reference evidence="8 9" key="1">
    <citation type="submission" date="2019-05" db="EMBL/GenBank/DDBJ databases">
        <title>Arcobacter sp. nov., isolated from sea sediment.</title>
        <authorList>
            <person name="Kim W."/>
        </authorList>
    </citation>
    <scope>NUCLEOTIDE SEQUENCE [LARGE SCALE GENOMIC DNA]</scope>
    <source>
        <strain evidence="8 9">CAU 1517</strain>
    </source>
</reference>
<name>A0A5R8Y1B6_9BACT</name>
<gene>
    <name evidence="8" type="ORF">FDK22_07935</name>
</gene>
<feature type="modified residue" description="4-aspartylphosphate" evidence="3">
    <location>
        <position position="62"/>
    </location>
</feature>
<dbReference type="GO" id="GO:1902201">
    <property type="term" value="P:negative regulation of bacterial-type flagellum-dependent cell motility"/>
    <property type="evidence" value="ECO:0007669"/>
    <property type="project" value="TreeGrafter"/>
</dbReference>
<dbReference type="RefSeq" id="WP_138152387.1">
    <property type="nucleotide sequence ID" value="NZ_VANU01000003.1"/>
</dbReference>
<evidence type="ECO:0000313" key="8">
    <source>
        <dbReference type="EMBL" id="TLP38393.1"/>
    </source>
</evidence>
<dbReference type="InterPro" id="IPR001789">
    <property type="entry name" value="Sig_transdc_resp-reg_receiver"/>
</dbReference>
<dbReference type="GO" id="GO:0043709">
    <property type="term" value="P:cell adhesion involved in single-species biofilm formation"/>
    <property type="evidence" value="ECO:0007669"/>
    <property type="project" value="TreeGrafter"/>
</dbReference>
<evidence type="ECO:0000256" key="2">
    <source>
        <dbReference type="ARBA" id="ARBA00034247"/>
    </source>
</evidence>
<dbReference type="InterPro" id="IPR050469">
    <property type="entry name" value="Diguanylate_Cyclase"/>
</dbReference>
<dbReference type="CDD" id="cd01949">
    <property type="entry name" value="GGDEF"/>
    <property type="match status" value="1"/>
</dbReference>
<keyword evidence="3" id="KW-0597">Phosphoprotein</keyword>
<dbReference type="FunFam" id="3.30.70.270:FF:000001">
    <property type="entry name" value="Diguanylate cyclase domain protein"/>
    <property type="match status" value="1"/>
</dbReference>
<dbReference type="InterPro" id="IPR001610">
    <property type="entry name" value="PAC"/>
</dbReference>
<dbReference type="NCBIfam" id="TIGR00229">
    <property type="entry name" value="sensory_box"/>
    <property type="match status" value="1"/>
</dbReference>
<dbReference type="PROSITE" id="PS50110">
    <property type="entry name" value="RESPONSE_REGULATORY"/>
    <property type="match status" value="1"/>
</dbReference>
<keyword evidence="9" id="KW-1185">Reference proteome</keyword>
<dbReference type="Gene3D" id="3.40.50.2300">
    <property type="match status" value="1"/>
</dbReference>
<evidence type="ECO:0000259" key="5">
    <source>
        <dbReference type="PROSITE" id="PS50112"/>
    </source>
</evidence>
<organism evidence="8 9">
    <name type="scientific">Arcobacter arenosus</name>
    <dbReference type="NCBI Taxonomy" id="2576037"/>
    <lineage>
        <taxon>Bacteria</taxon>
        <taxon>Pseudomonadati</taxon>
        <taxon>Campylobacterota</taxon>
        <taxon>Epsilonproteobacteria</taxon>
        <taxon>Campylobacterales</taxon>
        <taxon>Arcobacteraceae</taxon>
        <taxon>Arcobacter</taxon>
    </lineage>
</organism>
<evidence type="ECO:0000259" key="4">
    <source>
        <dbReference type="PROSITE" id="PS50110"/>
    </source>
</evidence>
<dbReference type="GO" id="GO:0000160">
    <property type="term" value="P:phosphorelay signal transduction system"/>
    <property type="evidence" value="ECO:0007669"/>
    <property type="project" value="InterPro"/>
</dbReference>
<comment type="caution">
    <text evidence="8">The sequence shown here is derived from an EMBL/GenBank/DDBJ whole genome shotgun (WGS) entry which is preliminary data.</text>
</comment>
<feature type="domain" description="PAC" evidence="6">
    <location>
        <begin position="207"/>
        <end position="259"/>
    </location>
</feature>
<dbReference type="Gene3D" id="3.30.450.20">
    <property type="entry name" value="PAS domain"/>
    <property type="match status" value="1"/>
</dbReference>
<dbReference type="InterPro" id="IPR000014">
    <property type="entry name" value="PAS"/>
</dbReference>
<evidence type="ECO:0000313" key="9">
    <source>
        <dbReference type="Proteomes" id="UP000308901"/>
    </source>
</evidence>
<accession>A0A5R8Y1B6</accession>
<dbReference type="Pfam" id="PF13426">
    <property type="entry name" value="PAS_9"/>
    <property type="match status" value="1"/>
</dbReference>
<dbReference type="Pfam" id="PF00990">
    <property type="entry name" value="GGDEF"/>
    <property type="match status" value="1"/>
</dbReference>
<dbReference type="PROSITE" id="PS50112">
    <property type="entry name" value="PAS"/>
    <property type="match status" value="1"/>
</dbReference>
<dbReference type="SMART" id="SM00267">
    <property type="entry name" value="GGDEF"/>
    <property type="match status" value="1"/>
</dbReference>
<dbReference type="SUPFAM" id="SSF52172">
    <property type="entry name" value="CheY-like"/>
    <property type="match status" value="1"/>
</dbReference>
<dbReference type="InterPro" id="IPR043128">
    <property type="entry name" value="Rev_trsase/Diguanyl_cyclase"/>
</dbReference>
<dbReference type="Proteomes" id="UP000308901">
    <property type="component" value="Unassembled WGS sequence"/>
</dbReference>
<dbReference type="InterPro" id="IPR000700">
    <property type="entry name" value="PAS-assoc_C"/>
</dbReference>
<dbReference type="GO" id="GO:0052621">
    <property type="term" value="F:diguanylate cyclase activity"/>
    <property type="evidence" value="ECO:0007669"/>
    <property type="project" value="UniProtKB-EC"/>
</dbReference>
<protein>
    <recommendedName>
        <fullName evidence="1">diguanylate cyclase</fullName>
        <ecNumber evidence="1">2.7.7.65</ecNumber>
    </recommendedName>
</protein>
<dbReference type="OrthoDB" id="5413461at2"/>
<evidence type="ECO:0000256" key="3">
    <source>
        <dbReference type="PROSITE-ProRule" id="PRU00169"/>
    </source>
</evidence>
<dbReference type="EC" id="2.7.7.65" evidence="1"/>
<feature type="domain" description="GGDEF" evidence="7">
    <location>
        <begin position="287"/>
        <end position="424"/>
    </location>
</feature>
<comment type="catalytic activity">
    <reaction evidence="2">
        <text>2 GTP = 3',3'-c-di-GMP + 2 diphosphate</text>
        <dbReference type="Rhea" id="RHEA:24898"/>
        <dbReference type="ChEBI" id="CHEBI:33019"/>
        <dbReference type="ChEBI" id="CHEBI:37565"/>
        <dbReference type="ChEBI" id="CHEBI:58805"/>
        <dbReference type="EC" id="2.7.7.65"/>
    </reaction>
</comment>
<dbReference type="InterPro" id="IPR035965">
    <property type="entry name" value="PAS-like_dom_sf"/>
</dbReference>
<dbReference type="AlphaFoldDB" id="A0A5R8Y1B6"/>
<dbReference type="SMART" id="SM00448">
    <property type="entry name" value="REC"/>
    <property type="match status" value="1"/>
</dbReference>
<dbReference type="CDD" id="cd00130">
    <property type="entry name" value="PAS"/>
    <property type="match status" value="1"/>
</dbReference>
<dbReference type="PROSITE" id="PS50113">
    <property type="entry name" value="PAC"/>
    <property type="match status" value="1"/>
</dbReference>
<dbReference type="GO" id="GO:0005886">
    <property type="term" value="C:plasma membrane"/>
    <property type="evidence" value="ECO:0007669"/>
    <property type="project" value="TreeGrafter"/>
</dbReference>